<proteinExistence type="predicted"/>
<reference evidence="1" key="1">
    <citation type="submission" date="2021-06" db="EMBL/GenBank/DDBJ databases">
        <authorList>
            <person name="Hodson N. C."/>
            <person name="Mongue J. A."/>
            <person name="Jaron S. K."/>
        </authorList>
    </citation>
    <scope>NUCLEOTIDE SEQUENCE</scope>
</reference>
<keyword evidence="2" id="KW-1185">Reference proteome</keyword>
<accession>A0A8J2NMJ9</accession>
<evidence type="ECO:0000313" key="1">
    <source>
        <dbReference type="EMBL" id="CAG7718651.1"/>
    </source>
</evidence>
<dbReference type="Proteomes" id="UP000708208">
    <property type="component" value="Unassembled WGS sequence"/>
</dbReference>
<comment type="caution">
    <text evidence="1">The sequence shown here is derived from an EMBL/GenBank/DDBJ whole genome shotgun (WGS) entry which is preliminary data.</text>
</comment>
<feature type="non-terminal residue" evidence="1">
    <location>
        <position position="1"/>
    </location>
</feature>
<dbReference type="AlphaFoldDB" id="A0A8J2NMJ9"/>
<gene>
    <name evidence="1" type="ORF">AFUS01_LOCUS8026</name>
</gene>
<organism evidence="1 2">
    <name type="scientific">Allacma fusca</name>
    <dbReference type="NCBI Taxonomy" id="39272"/>
    <lineage>
        <taxon>Eukaryota</taxon>
        <taxon>Metazoa</taxon>
        <taxon>Ecdysozoa</taxon>
        <taxon>Arthropoda</taxon>
        <taxon>Hexapoda</taxon>
        <taxon>Collembola</taxon>
        <taxon>Symphypleona</taxon>
        <taxon>Sminthuridae</taxon>
        <taxon>Allacma</taxon>
    </lineage>
</organism>
<name>A0A8J2NMJ9_9HEXA</name>
<evidence type="ECO:0000313" key="2">
    <source>
        <dbReference type="Proteomes" id="UP000708208"/>
    </source>
</evidence>
<dbReference type="EMBL" id="CAJVCH010054956">
    <property type="protein sequence ID" value="CAG7718651.1"/>
    <property type="molecule type" value="Genomic_DNA"/>
</dbReference>
<protein>
    <submittedName>
        <fullName evidence="1">Uncharacterized protein</fullName>
    </submittedName>
</protein>
<sequence length="48" mass="5573">MALELKELTTVQEETLHSLTSDLDTLVMENKFLSERNHTLLSENEKLQ</sequence>